<keyword evidence="2" id="KW-0732">Signal</keyword>
<dbReference type="GO" id="GO:0015627">
    <property type="term" value="C:type II protein secretion system complex"/>
    <property type="evidence" value="ECO:0007669"/>
    <property type="project" value="TreeGrafter"/>
</dbReference>
<evidence type="ECO:0000256" key="1">
    <source>
        <dbReference type="SAM" id="MobiDB-lite"/>
    </source>
</evidence>
<feature type="signal peptide" evidence="2">
    <location>
        <begin position="1"/>
        <end position="27"/>
    </location>
</feature>
<dbReference type="EMBL" id="CP006569">
    <property type="protein sequence ID" value="AHF78001.1"/>
    <property type="molecule type" value="Genomic_DNA"/>
</dbReference>
<feature type="compositionally biased region" description="Low complexity" evidence="1">
    <location>
        <begin position="155"/>
        <end position="166"/>
    </location>
</feature>
<evidence type="ECO:0000256" key="2">
    <source>
        <dbReference type="SAM" id="SignalP"/>
    </source>
</evidence>
<evidence type="ECO:0000259" key="3">
    <source>
        <dbReference type="SMART" id="SM00278"/>
    </source>
</evidence>
<feature type="domain" description="Helix-hairpin-helix DNA-binding motif class 1" evidence="3">
    <location>
        <begin position="214"/>
        <end position="233"/>
    </location>
</feature>
<dbReference type="GO" id="GO:0003677">
    <property type="term" value="F:DNA binding"/>
    <property type="evidence" value="ECO:0007669"/>
    <property type="project" value="InterPro"/>
</dbReference>
<proteinExistence type="predicted"/>
<name>W0HVY3_9GAMM</name>
<accession>W0HVY3</accession>
<feature type="chain" id="PRO_5004789855" evidence="2">
    <location>
        <begin position="28"/>
        <end position="236"/>
    </location>
</feature>
<protein>
    <submittedName>
        <fullName evidence="4">Competence protein ComEA helix-hairpin-helix repeat protein</fullName>
    </submittedName>
</protein>
<keyword evidence="5" id="KW-1185">Reference proteome</keyword>
<feature type="region of interest" description="Disordered" evidence="1">
    <location>
        <begin position="30"/>
        <end position="178"/>
    </location>
</feature>
<dbReference type="InterPro" id="IPR003583">
    <property type="entry name" value="Hlx-hairpin-Hlx_DNA-bd_motif"/>
</dbReference>
<dbReference type="Pfam" id="PF12836">
    <property type="entry name" value="HHH_3"/>
    <property type="match status" value="1"/>
</dbReference>
<dbReference type="GO" id="GO:0015628">
    <property type="term" value="P:protein secretion by the type II secretion system"/>
    <property type="evidence" value="ECO:0007669"/>
    <property type="project" value="TreeGrafter"/>
</dbReference>
<dbReference type="PANTHER" id="PTHR21180">
    <property type="entry name" value="ENDONUCLEASE/EXONUCLEASE/PHOSPHATASE FAMILY DOMAIN-CONTAINING PROTEIN 1"/>
    <property type="match status" value="1"/>
</dbReference>
<feature type="compositionally biased region" description="Basic and acidic residues" evidence="1">
    <location>
        <begin position="74"/>
        <end position="99"/>
    </location>
</feature>
<dbReference type="InterPro" id="IPR004509">
    <property type="entry name" value="Competence_ComEA_HhH"/>
</dbReference>
<dbReference type="Gene3D" id="1.10.150.280">
    <property type="entry name" value="AF1531-like domain"/>
    <property type="match status" value="1"/>
</dbReference>
<evidence type="ECO:0000313" key="5">
    <source>
        <dbReference type="Proteomes" id="UP000019028"/>
    </source>
</evidence>
<dbReference type="KEGG" id="sod:Sant_2995"/>
<gene>
    <name evidence="4" type="ORF">Sant_2995</name>
</gene>
<dbReference type="NCBIfam" id="TIGR00426">
    <property type="entry name" value="competence protein ComEA helix-hairpin-helix repeat region"/>
    <property type="match status" value="1"/>
</dbReference>
<dbReference type="Proteomes" id="UP000019028">
    <property type="component" value="Chromosome"/>
</dbReference>
<feature type="domain" description="Helix-hairpin-helix DNA-binding motif class 1" evidence="3">
    <location>
        <begin position="184"/>
        <end position="203"/>
    </location>
</feature>
<dbReference type="RefSeq" id="WP_025423141.1">
    <property type="nucleotide sequence ID" value="NZ_CP006569.1"/>
</dbReference>
<evidence type="ECO:0000313" key="4">
    <source>
        <dbReference type="EMBL" id="AHF78001.1"/>
    </source>
</evidence>
<dbReference type="SUPFAM" id="SSF47781">
    <property type="entry name" value="RuvA domain 2-like"/>
    <property type="match status" value="1"/>
</dbReference>
<organism evidence="4 5">
    <name type="scientific">Sodalis praecaptivus</name>
    <dbReference type="NCBI Taxonomy" id="1239307"/>
    <lineage>
        <taxon>Bacteria</taxon>
        <taxon>Pseudomonadati</taxon>
        <taxon>Pseudomonadota</taxon>
        <taxon>Gammaproteobacteria</taxon>
        <taxon>Enterobacterales</taxon>
        <taxon>Bruguierivoracaceae</taxon>
        <taxon>Sodalis</taxon>
    </lineage>
</organism>
<feature type="compositionally biased region" description="Basic and acidic residues" evidence="1">
    <location>
        <begin position="119"/>
        <end position="132"/>
    </location>
</feature>
<dbReference type="AlphaFoldDB" id="W0HVY3"/>
<dbReference type="InterPro" id="IPR010994">
    <property type="entry name" value="RuvA_2-like"/>
</dbReference>
<dbReference type="PATRIC" id="fig|1239307.3.peg.3293"/>
<sequence>MRQPIFTRTLLTLIAVLSLQHVSPARATLAGGTAEKPATADKATQTDPVSFEATLPLEGAMTPMDYQATDTAPSDDKQEEVERTTTRSTSDSKQEKAERPTASVKAHPKPAGSKGRAGAKQEKKTTGGRVKDGAGGTPPSGNRQSAGPAQGQRVAEPAPDAAPGADSTEEDEDRISINTASLDELVDGLKGIGPKKGQAIIDYREQHGPFERIEDLEKVKGIGPATMARIKDCLKL</sequence>
<dbReference type="HOGENOM" id="CLU_1174802_0_0_6"/>
<reference evidence="4 5" key="1">
    <citation type="journal article" date="2014" name="Genome Biol. Evol.">
        <title>Genome degeneration and adaptation in a nascent stage of symbiosis.</title>
        <authorList>
            <person name="Oakeson K.F."/>
            <person name="Gil R."/>
            <person name="Clayton A.L."/>
            <person name="Dunn D.M."/>
            <person name="von Niederhausern A.C."/>
            <person name="Hamil C."/>
            <person name="Aoyagi A."/>
            <person name="Duval B."/>
            <person name="Baca A."/>
            <person name="Silva F.J."/>
            <person name="Vallier A."/>
            <person name="Jackson D.G."/>
            <person name="Latorre A."/>
            <person name="Weiss R.B."/>
            <person name="Heddi A."/>
            <person name="Moya A."/>
            <person name="Dale C."/>
        </authorList>
    </citation>
    <scope>NUCLEOTIDE SEQUENCE [LARGE SCALE GENOMIC DNA]</scope>
    <source>
        <strain evidence="4 5">HS1</strain>
    </source>
</reference>
<dbReference type="InterPro" id="IPR051675">
    <property type="entry name" value="Endo/Exo/Phosphatase_dom_1"/>
</dbReference>
<dbReference type="GO" id="GO:0006281">
    <property type="term" value="P:DNA repair"/>
    <property type="evidence" value="ECO:0007669"/>
    <property type="project" value="InterPro"/>
</dbReference>
<dbReference type="PANTHER" id="PTHR21180:SF32">
    <property type="entry name" value="ENDONUCLEASE_EXONUCLEASE_PHOSPHATASE FAMILY DOMAIN-CONTAINING PROTEIN 1"/>
    <property type="match status" value="1"/>
</dbReference>
<dbReference type="SMART" id="SM00278">
    <property type="entry name" value="HhH1"/>
    <property type="match status" value="2"/>
</dbReference>